<dbReference type="STRING" id="1348612.A0A397G1A7"/>
<dbReference type="InterPro" id="IPR011009">
    <property type="entry name" value="Kinase-like_dom_sf"/>
</dbReference>
<name>A0A397G1A7_9GLOM</name>
<sequence>MNFIGKSNNLIKCLECNKKTLINSSHLCKLCNVMSSLIVESGNKYIDDFIKETQFTKESWYSDFQWGNLGDVLCEREKSNFLVWVPYENLTNMEHIGRGGFSQIYKATWEKPIYKYERIFKTEKTVIVLKVLNDSQNVNNEFLKELKYTYQLWNEIAMVRCYGVTQNSKTKNYAFVLEYAKNGDLHHFLNKNFAKITWRRKIYFFRSIVSGIRGIHYKKIMHRDLHSGNILIIGDSIRISDLGLSQPANFDSNLSRKSQMYGIIPYMAPELFKGQTYSYASDIYSLGMIMWELTSGHRPFHDREYGPKLILDILDGKRPEITEDTPECWANLMKRCWHPDPSQRPTIQEISTLIIGFWPHILAAEKKRDEMIELNKPFVNNPGYVHPNSRYYSTLLNPMLESISSTISDLLSNESNDSNDNFDIMDINSNQIKDFVQKIFGRNHRRSK</sequence>
<keyword evidence="1" id="KW-0067">ATP-binding</keyword>
<reference evidence="3 4" key="1">
    <citation type="submission" date="2018-08" db="EMBL/GenBank/DDBJ databases">
        <title>Genome and evolution of the arbuscular mycorrhizal fungus Diversispora epigaea (formerly Glomus versiforme) and its bacterial endosymbionts.</title>
        <authorList>
            <person name="Sun X."/>
            <person name="Fei Z."/>
            <person name="Harrison M."/>
        </authorList>
    </citation>
    <scope>NUCLEOTIDE SEQUENCE [LARGE SCALE GENOMIC DNA]</scope>
    <source>
        <strain evidence="3 4">IT104</strain>
    </source>
</reference>
<gene>
    <name evidence="3" type="ORF">Glove_851g8</name>
</gene>
<comment type="caution">
    <text evidence="3">The sequence shown here is derived from an EMBL/GenBank/DDBJ whole genome shotgun (WGS) entry which is preliminary data.</text>
</comment>
<protein>
    <recommendedName>
        <fullName evidence="2">Protein kinase domain-containing protein</fullName>
    </recommendedName>
</protein>
<dbReference type="AlphaFoldDB" id="A0A397G1A7"/>
<evidence type="ECO:0000256" key="1">
    <source>
        <dbReference type="PROSITE-ProRule" id="PRU10141"/>
    </source>
</evidence>
<accession>A0A397G1A7</accession>
<evidence type="ECO:0000259" key="2">
    <source>
        <dbReference type="PROSITE" id="PS50011"/>
    </source>
</evidence>
<feature type="binding site" evidence="1">
    <location>
        <position position="121"/>
    </location>
    <ligand>
        <name>ATP</name>
        <dbReference type="ChEBI" id="CHEBI:30616"/>
    </ligand>
</feature>
<dbReference type="GO" id="GO:0005524">
    <property type="term" value="F:ATP binding"/>
    <property type="evidence" value="ECO:0007669"/>
    <property type="project" value="UniProtKB-UniRule"/>
</dbReference>
<proteinExistence type="predicted"/>
<dbReference type="OrthoDB" id="544350at2759"/>
<dbReference type="EMBL" id="PQFF01000618">
    <property type="protein sequence ID" value="RHZ43859.1"/>
    <property type="molecule type" value="Genomic_DNA"/>
</dbReference>
<dbReference type="Gene3D" id="1.10.510.10">
    <property type="entry name" value="Transferase(Phosphotransferase) domain 1"/>
    <property type="match status" value="1"/>
</dbReference>
<dbReference type="Proteomes" id="UP000266861">
    <property type="component" value="Unassembled WGS sequence"/>
</dbReference>
<dbReference type="InterPro" id="IPR017441">
    <property type="entry name" value="Protein_kinase_ATP_BS"/>
</dbReference>
<keyword evidence="1" id="KW-0547">Nucleotide-binding</keyword>
<dbReference type="PRINTS" id="PR00109">
    <property type="entry name" value="TYRKINASE"/>
</dbReference>
<evidence type="ECO:0000313" key="3">
    <source>
        <dbReference type="EMBL" id="RHZ43859.1"/>
    </source>
</evidence>
<dbReference type="Pfam" id="PF07714">
    <property type="entry name" value="PK_Tyr_Ser-Thr"/>
    <property type="match status" value="1"/>
</dbReference>
<dbReference type="PROSITE" id="PS00107">
    <property type="entry name" value="PROTEIN_KINASE_ATP"/>
    <property type="match status" value="1"/>
</dbReference>
<organism evidence="3 4">
    <name type="scientific">Diversispora epigaea</name>
    <dbReference type="NCBI Taxonomy" id="1348612"/>
    <lineage>
        <taxon>Eukaryota</taxon>
        <taxon>Fungi</taxon>
        <taxon>Fungi incertae sedis</taxon>
        <taxon>Mucoromycota</taxon>
        <taxon>Glomeromycotina</taxon>
        <taxon>Glomeromycetes</taxon>
        <taxon>Diversisporales</taxon>
        <taxon>Diversisporaceae</taxon>
        <taxon>Diversispora</taxon>
    </lineage>
</organism>
<dbReference type="GO" id="GO:0004674">
    <property type="term" value="F:protein serine/threonine kinase activity"/>
    <property type="evidence" value="ECO:0007669"/>
    <property type="project" value="TreeGrafter"/>
</dbReference>
<dbReference type="InterPro" id="IPR051681">
    <property type="entry name" value="Ser/Thr_Kinases-Pseudokinases"/>
</dbReference>
<keyword evidence="4" id="KW-1185">Reference proteome</keyword>
<dbReference type="PANTHER" id="PTHR44329">
    <property type="entry name" value="SERINE/THREONINE-PROTEIN KINASE TNNI3K-RELATED"/>
    <property type="match status" value="1"/>
</dbReference>
<dbReference type="InterPro" id="IPR001245">
    <property type="entry name" value="Ser-Thr/Tyr_kinase_cat_dom"/>
</dbReference>
<evidence type="ECO:0000313" key="4">
    <source>
        <dbReference type="Proteomes" id="UP000266861"/>
    </source>
</evidence>
<dbReference type="PROSITE" id="PS50011">
    <property type="entry name" value="PROTEIN_KINASE_DOM"/>
    <property type="match status" value="1"/>
</dbReference>
<dbReference type="InterPro" id="IPR000719">
    <property type="entry name" value="Prot_kinase_dom"/>
</dbReference>
<feature type="domain" description="Protein kinase" evidence="2">
    <location>
        <begin position="90"/>
        <end position="363"/>
    </location>
</feature>
<dbReference type="SUPFAM" id="SSF56112">
    <property type="entry name" value="Protein kinase-like (PK-like)"/>
    <property type="match status" value="1"/>
</dbReference>